<dbReference type="AlphaFoldDB" id="A0A1H3F389"/>
<dbReference type="EMBL" id="FNNG01000026">
    <property type="protein sequence ID" value="SDX85350.1"/>
    <property type="molecule type" value="Genomic_DNA"/>
</dbReference>
<dbReference type="Proteomes" id="UP000198828">
    <property type="component" value="Unassembled WGS sequence"/>
</dbReference>
<accession>A0A1H3F389</accession>
<evidence type="ECO:0008006" key="3">
    <source>
        <dbReference type="Google" id="ProtNLM"/>
    </source>
</evidence>
<keyword evidence="2" id="KW-1185">Reference proteome</keyword>
<gene>
    <name evidence="1" type="ORF">SAMN05660923_03051</name>
</gene>
<reference evidence="1 2" key="1">
    <citation type="submission" date="2016-10" db="EMBL/GenBank/DDBJ databases">
        <authorList>
            <person name="de Groot N.N."/>
        </authorList>
    </citation>
    <scope>NUCLEOTIDE SEQUENCE [LARGE SCALE GENOMIC DNA]</scope>
    <source>
        <strain evidence="1 2">DSM 23310</strain>
    </source>
</reference>
<name>A0A1H3F389_9FIRM</name>
<evidence type="ECO:0000313" key="2">
    <source>
        <dbReference type="Proteomes" id="UP000198828"/>
    </source>
</evidence>
<evidence type="ECO:0000313" key="1">
    <source>
        <dbReference type="EMBL" id="SDX85350.1"/>
    </source>
</evidence>
<protein>
    <recommendedName>
        <fullName evidence="3">AP2 domain-containing protein</fullName>
    </recommendedName>
</protein>
<organism evidence="1 2">
    <name type="scientific">Tepidimicrobium xylanilyticum</name>
    <dbReference type="NCBI Taxonomy" id="1123352"/>
    <lineage>
        <taxon>Bacteria</taxon>
        <taxon>Bacillati</taxon>
        <taxon>Bacillota</taxon>
        <taxon>Tissierellia</taxon>
        <taxon>Tissierellales</taxon>
        <taxon>Tepidimicrobiaceae</taxon>
        <taxon>Tepidimicrobium</taxon>
    </lineage>
</organism>
<proteinExistence type="predicted"/>
<sequence>MSRRLELEGQKFGRLTVLGFHDVDPKRKESRWLCKCECGNKRIVRGWKLTSGHTKSCGCLNKERAIAASTTHGLSSEKLYSIWKAMLARCENKKHPAYKDYGGRGIKVCDEWHDIRTFIKWANNNGYKEGLELDRIDNNGNYEPSNCRFTTRKKQTRNTRRNINVTIDGQTKTLSEWAEIHNLKVNTLQYRYYRGDRGRRLVRPVETKYRHGQAGGDARC</sequence>